<reference evidence="15" key="1">
    <citation type="journal article" date="2019" name="Int. J. Syst. Evol. Microbiol.">
        <title>The Global Catalogue of Microorganisms (GCM) 10K type strain sequencing project: providing services to taxonomists for standard genome sequencing and annotation.</title>
        <authorList>
            <consortium name="The Broad Institute Genomics Platform"/>
            <consortium name="The Broad Institute Genome Sequencing Center for Infectious Disease"/>
            <person name="Wu L."/>
            <person name="Ma J."/>
        </authorList>
    </citation>
    <scope>NUCLEOTIDE SEQUENCE [LARGE SCALE GENOMIC DNA]</scope>
    <source>
        <strain evidence="15">JCM 15672</strain>
    </source>
</reference>
<sequence length="305" mass="32038">MTARILDGIAAAADVKNDLRRRVDDLSREGVVPGLGTILIGDNSASRSYVLGKHRDCAEVGVVSASIELPADSTVDDIEAAVERFNRDPTVTGFIVQLPLPTGIDEQRILEAIDPRKDADGLHPMNLGRLVLGVDRAGVDSPLPCTPVGIVELLTRNGVELEGRRVTVVGRGITVGRPLGLILSQKGIDATVSIAHSRTPDLGEEVRRADIVIAAVGRPHLIRPEWIKPGAAVLDVGVTRVGTTSTGKARLAGDVDPGVAEVAGWLSPNPGGVGPMTRAMLVANVVQMAERSHRSAAGDPHVALR</sequence>
<dbReference type="EC" id="3.5.4.9" evidence="11"/>
<organism evidence="14 15">
    <name type="scientific">Agromyces tropicus</name>
    <dbReference type="NCBI Taxonomy" id="555371"/>
    <lineage>
        <taxon>Bacteria</taxon>
        <taxon>Bacillati</taxon>
        <taxon>Actinomycetota</taxon>
        <taxon>Actinomycetes</taxon>
        <taxon>Micrococcales</taxon>
        <taxon>Microbacteriaceae</taxon>
        <taxon>Agromyces</taxon>
    </lineage>
</organism>
<name>A0ABP5FGZ5_9MICO</name>
<evidence type="ECO:0000256" key="6">
    <source>
        <dbReference type="ARBA" id="ARBA00022857"/>
    </source>
</evidence>
<dbReference type="NCBIfam" id="NF010789">
    <property type="entry name" value="PRK14193.1"/>
    <property type="match status" value="1"/>
</dbReference>
<evidence type="ECO:0000256" key="7">
    <source>
        <dbReference type="ARBA" id="ARBA00023002"/>
    </source>
</evidence>
<accession>A0ABP5FGZ5</accession>
<dbReference type="PANTHER" id="PTHR48099">
    <property type="entry name" value="C-1-TETRAHYDROFOLATE SYNTHASE, CYTOPLASMIC-RELATED"/>
    <property type="match status" value="1"/>
</dbReference>
<comment type="caution">
    <text evidence="11">Lacks conserved residue(s) required for the propagation of feature annotation.</text>
</comment>
<evidence type="ECO:0000256" key="3">
    <source>
        <dbReference type="ARBA" id="ARBA00022605"/>
    </source>
</evidence>
<comment type="catalytic activity">
    <reaction evidence="11">
        <text>(6R)-5,10-methylene-5,6,7,8-tetrahydrofolate + NADP(+) = (6R)-5,10-methenyltetrahydrofolate + NADPH</text>
        <dbReference type="Rhea" id="RHEA:22812"/>
        <dbReference type="ChEBI" id="CHEBI:15636"/>
        <dbReference type="ChEBI" id="CHEBI:57455"/>
        <dbReference type="ChEBI" id="CHEBI:57783"/>
        <dbReference type="ChEBI" id="CHEBI:58349"/>
        <dbReference type="EC" id="1.5.1.5"/>
    </reaction>
</comment>
<dbReference type="EMBL" id="BAAAPW010000001">
    <property type="protein sequence ID" value="GAA2026591.1"/>
    <property type="molecule type" value="Genomic_DNA"/>
</dbReference>
<evidence type="ECO:0000256" key="4">
    <source>
        <dbReference type="ARBA" id="ARBA00022755"/>
    </source>
</evidence>
<evidence type="ECO:0000256" key="1">
    <source>
        <dbReference type="ARBA" id="ARBA00004777"/>
    </source>
</evidence>
<evidence type="ECO:0000256" key="2">
    <source>
        <dbReference type="ARBA" id="ARBA00022563"/>
    </source>
</evidence>
<evidence type="ECO:0000313" key="15">
    <source>
        <dbReference type="Proteomes" id="UP001501196"/>
    </source>
</evidence>
<keyword evidence="2 11" id="KW-0554">One-carbon metabolism</keyword>
<keyword evidence="8 11" id="KW-0368">Histidine biosynthesis</keyword>
<comment type="function">
    <text evidence="11">Catalyzes the oxidation of 5,10-methylenetetrahydrofolate to 5,10-methenyltetrahydrofolate and then the hydrolysis of 5,10-methenyltetrahydrofolate to 10-formyltetrahydrofolate.</text>
</comment>
<comment type="pathway">
    <text evidence="1 11">One-carbon metabolism; tetrahydrofolate interconversion.</text>
</comment>
<evidence type="ECO:0000256" key="11">
    <source>
        <dbReference type="HAMAP-Rule" id="MF_01576"/>
    </source>
</evidence>
<protein>
    <recommendedName>
        <fullName evidence="11">Bifunctional protein FolD</fullName>
    </recommendedName>
    <domain>
        <recommendedName>
            <fullName evidence="11">Methylenetetrahydrofolate dehydrogenase</fullName>
            <ecNumber evidence="11">1.5.1.5</ecNumber>
        </recommendedName>
    </domain>
    <domain>
        <recommendedName>
            <fullName evidence="11">Methenyltetrahydrofolate cyclohydrolase</fullName>
            <ecNumber evidence="11">3.5.4.9</ecNumber>
        </recommendedName>
    </domain>
</protein>
<proteinExistence type="inferred from homology"/>
<dbReference type="HAMAP" id="MF_01576">
    <property type="entry name" value="THF_DHG_CYH"/>
    <property type="match status" value="1"/>
</dbReference>
<feature type="binding site" evidence="11">
    <location>
        <position position="238"/>
    </location>
    <ligand>
        <name>NADP(+)</name>
        <dbReference type="ChEBI" id="CHEBI:58349"/>
    </ligand>
</feature>
<dbReference type="RefSeq" id="WP_344370111.1">
    <property type="nucleotide sequence ID" value="NZ_BAAAPW010000001.1"/>
</dbReference>
<evidence type="ECO:0000259" key="12">
    <source>
        <dbReference type="Pfam" id="PF00763"/>
    </source>
</evidence>
<evidence type="ECO:0000259" key="13">
    <source>
        <dbReference type="Pfam" id="PF02882"/>
    </source>
</evidence>
<keyword evidence="15" id="KW-1185">Reference proteome</keyword>
<dbReference type="SUPFAM" id="SSF51735">
    <property type="entry name" value="NAD(P)-binding Rossmann-fold domains"/>
    <property type="match status" value="1"/>
</dbReference>
<comment type="catalytic activity">
    <reaction evidence="11">
        <text>(6R)-5,10-methenyltetrahydrofolate + H2O = (6R)-10-formyltetrahydrofolate + H(+)</text>
        <dbReference type="Rhea" id="RHEA:23700"/>
        <dbReference type="ChEBI" id="CHEBI:15377"/>
        <dbReference type="ChEBI" id="CHEBI:15378"/>
        <dbReference type="ChEBI" id="CHEBI:57455"/>
        <dbReference type="ChEBI" id="CHEBI:195366"/>
        <dbReference type="EC" id="3.5.4.9"/>
    </reaction>
</comment>
<dbReference type="Proteomes" id="UP001501196">
    <property type="component" value="Unassembled WGS sequence"/>
</dbReference>
<dbReference type="Pfam" id="PF00763">
    <property type="entry name" value="THF_DHG_CYH"/>
    <property type="match status" value="1"/>
</dbReference>
<keyword evidence="7 11" id="KW-0560">Oxidoreductase</keyword>
<dbReference type="PANTHER" id="PTHR48099:SF5">
    <property type="entry name" value="C-1-TETRAHYDROFOLATE SYNTHASE, CYTOPLASMIC"/>
    <property type="match status" value="1"/>
</dbReference>
<dbReference type="Gene3D" id="3.40.50.720">
    <property type="entry name" value="NAD(P)-binding Rossmann-like Domain"/>
    <property type="match status" value="1"/>
</dbReference>
<dbReference type="Gene3D" id="3.40.50.10860">
    <property type="entry name" value="Leucine Dehydrogenase, chain A, domain 1"/>
    <property type="match status" value="1"/>
</dbReference>
<dbReference type="PRINTS" id="PR00085">
    <property type="entry name" value="THFDHDRGNASE"/>
</dbReference>
<gene>
    <name evidence="11" type="primary">folD</name>
    <name evidence="14" type="ORF">GCM10009819_07240</name>
</gene>
<dbReference type="SUPFAM" id="SSF53223">
    <property type="entry name" value="Aminoacid dehydrogenase-like, N-terminal domain"/>
    <property type="match status" value="1"/>
</dbReference>
<keyword evidence="5 11" id="KW-0378">Hydrolase</keyword>
<keyword evidence="4 11" id="KW-0658">Purine biosynthesis</keyword>
<dbReference type="InterPro" id="IPR020630">
    <property type="entry name" value="THF_DH/CycHdrlase_cat_dom"/>
</dbReference>
<keyword evidence="3 11" id="KW-0028">Amino-acid biosynthesis</keyword>
<dbReference type="Pfam" id="PF02882">
    <property type="entry name" value="THF_DHG_CYH_C"/>
    <property type="match status" value="1"/>
</dbReference>
<evidence type="ECO:0000256" key="8">
    <source>
        <dbReference type="ARBA" id="ARBA00023102"/>
    </source>
</evidence>
<dbReference type="EC" id="1.5.1.5" evidence="11"/>
<comment type="similarity">
    <text evidence="11">Belongs to the tetrahydrofolate dehydrogenase/cyclohydrolase family.</text>
</comment>
<dbReference type="InterPro" id="IPR000672">
    <property type="entry name" value="THF_DH/CycHdrlase"/>
</dbReference>
<evidence type="ECO:0000256" key="10">
    <source>
        <dbReference type="ARBA" id="ARBA00023268"/>
    </source>
</evidence>
<feature type="domain" description="Tetrahydrofolate dehydrogenase/cyclohydrolase NAD(P)-binding" evidence="13">
    <location>
        <begin position="144"/>
        <end position="292"/>
    </location>
</feature>
<evidence type="ECO:0000313" key="14">
    <source>
        <dbReference type="EMBL" id="GAA2026591.1"/>
    </source>
</evidence>
<dbReference type="InterPro" id="IPR046346">
    <property type="entry name" value="Aminoacid_DH-like_N_sf"/>
</dbReference>
<comment type="caution">
    <text evidence="14">The sequence shown here is derived from an EMBL/GenBank/DDBJ whole genome shotgun (WGS) entry which is preliminary data.</text>
</comment>
<dbReference type="InterPro" id="IPR020631">
    <property type="entry name" value="THF_DH/CycHdrlase_NAD-bd_dom"/>
</dbReference>
<keyword evidence="10 11" id="KW-0511">Multifunctional enzyme</keyword>
<keyword evidence="9 11" id="KW-0486">Methionine biosynthesis</keyword>
<feature type="binding site" evidence="11">
    <location>
        <begin position="170"/>
        <end position="172"/>
    </location>
    <ligand>
        <name>NADP(+)</name>
        <dbReference type="ChEBI" id="CHEBI:58349"/>
    </ligand>
</feature>
<comment type="subunit">
    <text evidence="11">Homodimer.</text>
</comment>
<feature type="domain" description="Tetrahydrofolate dehydrogenase/cyclohydrolase catalytic" evidence="12">
    <location>
        <begin position="6"/>
        <end position="120"/>
    </location>
</feature>
<evidence type="ECO:0000256" key="9">
    <source>
        <dbReference type="ARBA" id="ARBA00023167"/>
    </source>
</evidence>
<dbReference type="InterPro" id="IPR036291">
    <property type="entry name" value="NAD(P)-bd_dom_sf"/>
</dbReference>
<keyword evidence="6 11" id="KW-0521">NADP</keyword>
<dbReference type="CDD" id="cd01080">
    <property type="entry name" value="NAD_bind_m-THF_DH_Cyclohyd"/>
    <property type="match status" value="1"/>
</dbReference>
<evidence type="ECO:0000256" key="5">
    <source>
        <dbReference type="ARBA" id="ARBA00022801"/>
    </source>
</evidence>